<keyword evidence="8 10" id="KW-0472">Membrane</keyword>
<comment type="subcellular location">
    <subcellularLocation>
        <location evidence="10">Cell outer membrane</location>
        <topology evidence="10">Multi-pass membrane protein</topology>
    </subcellularLocation>
</comment>
<dbReference type="GO" id="GO:0006811">
    <property type="term" value="P:monoatomic ion transport"/>
    <property type="evidence" value="ECO:0007669"/>
    <property type="project" value="UniProtKB-KW"/>
</dbReference>
<name>A0AAE2ZRG1_9HYPH</name>
<evidence type="ECO:0000256" key="7">
    <source>
        <dbReference type="ARBA" id="ARBA00023114"/>
    </source>
</evidence>
<evidence type="ECO:0000256" key="4">
    <source>
        <dbReference type="ARBA" id="ARBA00022692"/>
    </source>
</evidence>
<comment type="caution">
    <text evidence="11">The sequence shown here is derived from an EMBL/GenBank/DDBJ whole genome shotgun (WGS) entry which is preliminary data.</text>
</comment>
<dbReference type="RefSeq" id="WP_220230232.1">
    <property type="nucleotide sequence ID" value="NZ_JAICBX010000004.1"/>
</dbReference>
<dbReference type="SUPFAM" id="SSF56935">
    <property type="entry name" value="Porins"/>
    <property type="match status" value="1"/>
</dbReference>
<evidence type="ECO:0000256" key="9">
    <source>
        <dbReference type="ARBA" id="ARBA00023237"/>
    </source>
</evidence>
<keyword evidence="7 10" id="KW-0626">Porin</keyword>
<keyword evidence="2 10" id="KW-0813">Transport</keyword>
<dbReference type="Proteomes" id="UP001196509">
    <property type="component" value="Unassembled WGS sequence"/>
</dbReference>
<protein>
    <recommendedName>
        <fullName evidence="10">Porin</fullName>
    </recommendedName>
</protein>
<proteinExistence type="inferred from homology"/>
<organism evidence="11 12">
    <name type="scientific">Flavimaribacter sediminis</name>
    <dbReference type="NCBI Taxonomy" id="2865987"/>
    <lineage>
        <taxon>Bacteria</taxon>
        <taxon>Pseudomonadati</taxon>
        <taxon>Pseudomonadota</taxon>
        <taxon>Alphaproteobacteria</taxon>
        <taxon>Hyphomicrobiales</taxon>
        <taxon>Rhizobiaceae</taxon>
        <taxon>Flavimaribacter</taxon>
    </lineage>
</organism>
<evidence type="ECO:0000256" key="1">
    <source>
        <dbReference type="ARBA" id="ARBA00009521"/>
    </source>
</evidence>
<keyword evidence="5 10" id="KW-0732">Signal</keyword>
<evidence type="ECO:0000256" key="2">
    <source>
        <dbReference type="ARBA" id="ARBA00022448"/>
    </source>
</evidence>
<keyword evidence="12" id="KW-1185">Reference proteome</keyword>
<dbReference type="Pfam" id="PF02530">
    <property type="entry name" value="Porin_2"/>
    <property type="match status" value="1"/>
</dbReference>
<accession>A0AAE2ZRG1</accession>
<keyword evidence="9 10" id="KW-0998">Cell outer membrane</keyword>
<comment type="function">
    <text evidence="10">Forms passive diffusion pores that allow small molecular weight hydrophilic materials across the outer membrane.</text>
</comment>
<dbReference type="GO" id="GO:0015288">
    <property type="term" value="F:porin activity"/>
    <property type="evidence" value="ECO:0007669"/>
    <property type="project" value="UniProtKB-KW"/>
</dbReference>
<dbReference type="AlphaFoldDB" id="A0AAE2ZRG1"/>
<sequence>MKIKSLLLGSAAALFAASGASAADAIIAAEPEPVEYVRVCDAFGNGYFYIPGTETCLRISGYVWFQVGATNVSYDSSYDDSWENSTRARMNFDARSDTEWGELASRIRFQGTFGSNDDGPVSVDQGWIRLGGLFMGYSESYWVNAYNTGPTNFGSHSWDGMGYGYQQRQQIGYTFNTGKFYIAGSVENNDNSDWTPNFVGKIGGAFGPVNVFVKGGYDDDTGNAGYGAGLVTDVGSAGNFILYGYYAPDGATAYGGNKSFKTDTATGECLFGVLSFASCSVTPEWSVLGSFRWQFTPEFSASIGGQYFGDFYYPAGAAYQNISTGIDAWQAELELVWTPVTDFEVRAYIQYFDADQIGEITTGFLRFTRSF</sequence>
<keyword evidence="6 10" id="KW-0406">Ion transport</keyword>
<keyword evidence="4 10" id="KW-0812">Transmembrane</keyword>
<comment type="similarity">
    <text evidence="1 10">Belongs to the alphaproteobacteria porin family.</text>
</comment>
<keyword evidence="3 10" id="KW-1134">Transmembrane beta strand</keyword>
<gene>
    <name evidence="11" type="ORF">K1W69_20090</name>
</gene>
<evidence type="ECO:0000256" key="3">
    <source>
        <dbReference type="ARBA" id="ARBA00022452"/>
    </source>
</evidence>
<evidence type="ECO:0000313" key="12">
    <source>
        <dbReference type="Proteomes" id="UP001196509"/>
    </source>
</evidence>
<feature type="signal peptide" evidence="10">
    <location>
        <begin position="1"/>
        <end position="22"/>
    </location>
</feature>
<reference evidence="11" key="1">
    <citation type="submission" date="2021-08" db="EMBL/GenBank/DDBJ databases">
        <title>Hoeflea bacterium WL0058 sp. nov., isolated from the sediment.</title>
        <authorList>
            <person name="Wang L."/>
            <person name="Zhang D."/>
        </authorList>
    </citation>
    <scope>NUCLEOTIDE SEQUENCE</scope>
    <source>
        <strain evidence="11">WL0058</strain>
    </source>
</reference>
<evidence type="ECO:0000313" key="11">
    <source>
        <dbReference type="EMBL" id="MBW8639505.1"/>
    </source>
</evidence>
<evidence type="ECO:0000256" key="10">
    <source>
        <dbReference type="RuleBase" id="RU364005"/>
    </source>
</evidence>
<dbReference type="InterPro" id="IPR003684">
    <property type="entry name" value="Porin_alphabac"/>
</dbReference>
<feature type="chain" id="PRO_5041781871" description="Porin" evidence="10">
    <location>
        <begin position="23"/>
        <end position="371"/>
    </location>
</feature>
<dbReference type="GO" id="GO:0046930">
    <property type="term" value="C:pore complex"/>
    <property type="evidence" value="ECO:0007669"/>
    <property type="project" value="UniProtKB-KW"/>
</dbReference>
<evidence type="ECO:0000256" key="8">
    <source>
        <dbReference type="ARBA" id="ARBA00023136"/>
    </source>
</evidence>
<dbReference type="GO" id="GO:0009279">
    <property type="term" value="C:cell outer membrane"/>
    <property type="evidence" value="ECO:0007669"/>
    <property type="project" value="UniProtKB-SubCell"/>
</dbReference>
<comment type="domain">
    <text evidence="10">Consists of 16-stranded beta-barrel sheets, with large surface-exposed loops, that form a transmembrane pore at the center of each barrel. The pore is partially ocluded by a peptide loop that folds into the pore lumen.</text>
</comment>
<evidence type="ECO:0000256" key="5">
    <source>
        <dbReference type="ARBA" id="ARBA00022729"/>
    </source>
</evidence>
<dbReference type="EMBL" id="JAICBX010000004">
    <property type="protein sequence ID" value="MBW8639505.1"/>
    <property type="molecule type" value="Genomic_DNA"/>
</dbReference>
<evidence type="ECO:0000256" key="6">
    <source>
        <dbReference type="ARBA" id="ARBA00023065"/>
    </source>
</evidence>